<dbReference type="InterPro" id="IPR006016">
    <property type="entry name" value="UspA"/>
</dbReference>
<dbReference type="KEGG" id="brz:CFK38_03175"/>
<protein>
    <submittedName>
        <fullName evidence="3">Universal stress protein UspA</fullName>
    </submittedName>
</protein>
<feature type="domain" description="UspA" evidence="2">
    <location>
        <begin position="23"/>
        <end position="158"/>
    </location>
</feature>
<dbReference type="PANTHER" id="PTHR46268:SF6">
    <property type="entry name" value="UNIVERSAL STRESS PROTEIN UP12"/>
    <property type="match status" value="1"/>
</dbReference>
<dbReference type="Gene3D" id="3.40.50.620">
    <property type="entry name" value="HUPs"/>
    <property type="match status" value="2"/>
</dbReference>
<dbReference type="SUPFAM" id="SSF52402">
    <property type="entry name" value="Adenine nucleotide alpha hydrolases-like"/>
    <property type="match status" value="2"/>
</dbReference>
<evidence type="ECO:0000313" key="3">
    <source>
        <dbReference type="EMBL" id="ATG53086.1"/>
    </source>
</evidence>
<dbReference type="InterPro" id="IPR006015">
    <property type="entry name" value="Universal_stress_UspA"/>
</dbReference>
<dbReference type="EMBL" id="CP023563">
    <property type="protein sequence ID" value="ATG53086.1"/>
    <property type="molecule type" value="Genomic_DNA"/>
</dbReference>
<keyword evidence="4" id="KW-1185">Reference proteome</keyword>
<accession>A0A291GST5</accession>
<evidence type="ECO:0000259" key="2">
    <source>
        <dbReference type="Pfam" id="PF00582"/>
    </source>
</evidence>
<dbReference type="InterPro" id="IPR014729">
    <property type="entry name" value="Rossmann-like_a/b/a_fold"/>
</dbReference>
<evidence type="ECO:0000313" key="4">
    <source>
        <dbReference type="Proteomes" id="UP000218165"/>
    </source>
</evidence>
<sequence length="327" mass="34114">MHDDGSTPQSPVPADPGARPLGVLVGFDGSDQSVRALFYAARAARRLGSPLTVVTAFTVPSLAYADASLTPAVPVEVARLAAAQEQLEEAREHLRGFPGEVDLRTAQGDAAGVLVEMSARARLAVVGARGRGGFFGRLLGSVSSALPAHAHCPTIVVPRQYEVGTESGVARFTPRDERTPVVVGVDGSATSRLTVRHAVVAARTRNAPLHLLMVMSSLEDWGGASMAWLPDPELLERHRSELGEQLEADAAALRTEHPDLAITSQAVLAEPVAALLEQTAGAQLTVLGTRGHGRLASTLLGSVSQAVLQRAEGPVMVVPPRGAETGV</sequence>
<dbReference type="PANTHER" id="PTHR46268">
    <property type="entry name" value="STRESS RESPONSE PROTEIN NHAX"/>
    <property type="match status" value="1"/>
</dbReference>
<reference evidence="4" key="1">
    <citation type="submission" date="2017-09" db="EMBL/GenBank/DDBJ databases">
        <title>Brachybacterium sp. VM2412.</title>
        <authorList>
            <person name="Tak E.J."/>
            <person name="Bae J.-W."/>
        </authorList>
    </citation>
    <scope>NUCLEOTIDE SEQUENCE [LARGE SCALE GENOMIC DNA]</scope>
    <source>
        <strain evidence="4">VM2412</strain>
    </source>
</reference>
<dbReference type="Proteomes" id="UP000218165">
    <property type="component" value="Chromosome"/>
</dbReference>
<dbReference type="OrthoDB" id="267918at2"/>
<dbReference type="Pfam" id="PF00582">
    <property type="entry name" value="Usp"/>
    <property type="match status" value="2"/>
</dbReference>
<comment type="similarity">
    <text evidence="1">Belongs to the universal stress protein A family.</text>
</comment>
<proteinExistence type="inferred from homology"/>
<name>A0A291GST5_9MICO</name>
<dbReference type="AlphaFoldDB" id="A0A291GST5"/>
<dbReference type="RefSeq" id="WP_096804194.1">
    <property type="nucleotide sequence ID" value="NZ_CP023563.1"/>
</dbReference>
<dbReference type="CDD" id="cd00293">
    <property type="entry name" value="USP-like"/>
    <property type="match status" value="1"/>
</dbReference>
<dbReference type="PRINTS" id="PR01438">
    <property type="entry name" value="UNVRSLSTRESS"/>
</dbReference>
<feature type="domain" description="UspA" evidence="2">
    <location>
        <begin position="180"/>
        <end position="319"/>
    </location>
</feature>
<evidence type="ECO:0000256" key="1">
    <source>
        <dbReference type="ARBA" id="ARBA00008791"/>
    </source>
</evidence>
<gene>
    <name evidence="3" type="ORF">CFK38_03175</name>
</gene>
<organism evidence="3 4">
    <name type="scientific">Brachybacterium vulturis</name>
    <dbReference type="NCBI Taxonomy" id="2017484"/>
    <lineage>
        <taxon>Bacteria</taxon>
        <taxon>Bacillati</taxon>
        <taxon>Actinomycetota</taxon>
        <taxon>Actinomycetes</taxon>
        <taxon>Micrococcales</taxon>
        <taxon>Dermabacteraceae</taxon>
        <taxon>Brachybacterium</taxon>
    </lineage>
</organism>